<organism evidence="13 14">
    <name type="scientific">Caenorhabditis auriculariae</name>
    <dbReference type="NCBI Taxonomy" id="2777116"/>
    <lineage>
        <taxon>Eukaryota</taxon>
        <taxon>Metazoa</taxon>
        <taxon>Ecdysozoa</taxon>
        <taxon>Nematoda</taxon>
        <taxon>Chromadorea</taxon>
        <taxon>Rhabditida</taxon>
        <taxon>Rhabditina</taxon>
        <taxon>Rhabditomorpha</taxon>
        <taxon>Rhabditoidea</taxon>
        <taxon>Rhabditidae</taxon>
        <taxon>Peloderinae</taxon>
        <taxon>Caenorhabditis</taxon>
    </lineage>
</organism>
<dbReference type="Gene3D" id="3.40.50.720">
    <property type="entry name" value="NAD(P)-binding Rossmann-like Domain"/>
    <property type="match status" value="1"/>
</dbReference>
<keyword evidence="5" id="KW-0256">Endoplasmic reticulum</keyword>
<dbReference type="PANTHER" id="PTHR43550">
    <property type="entry name" value="3-KETODIHYDROSPHINGOSINE REDUCTASE"/>
    <property type="match status" value="1"/>
</dbReference>
<evidence type="ECO:0000313" key="13">
    <source>
        <dbReference type="EMBL" id="CAD6195667.1"/>
    </source>
</evidence>
<dbReference type="InterPro" id="IPR020904">
    <property type="entry name" value="Sc_DH/Rdtase_CS"/>
</dbReference>
<dbReference type="CDD" id="cd08939">
    <property type="entry name" value="KDSR-like_SDR_c"/>
    <property type="match status" value="1"/>
</dbReference>
<dbReference type="Pfam" id="PF00106">
    <property type="entry name" value="adh_short"/>
    <property type="match status" value="1"/>
</dbReference>
<dbReference type="InterPro" id="IPR045022">
    <property type="entry name" value="KDSR-like"/>
</dbReference>
<dbReference type="AlphaFoldDB" id="A0A8S1HL31"/>
<comment type="pathway">
    <text evidence="3">Sphingolipid metabolism.</text>
</comment>
<dbReference type="InterPro" id="IPR036291">
    <property type="entry name" value="NAD(P)-bd_dom_sf"/>
</dbReference>
<reference evidence="13" key="1">
    <citation type="submission" date="2020-10" db="EMBL/GenBank/DDBJ databases">
        <authorList>
            <person name="Kikuchi T."/>
        </authorList>
    </citation>
    <scope>NUCLEOTIDE SEQUENCE</scope>
    <source>
        <strain evidence="13">NKZ352</strain>
    </source>
</reference>
<dbReference type="GO" id="GO:0005789">
    <property type="term" value="C:endoplasmic reticulum membrane"/>
    <property type="evidence" value="ECO:0007669"/>
    <property type="project" value="TreeGrafter"/>
</dbReference>
<evidence type="ECO:0000256" key="2">
    <source>
        <dbReference type="ARBA" id="ARBA00004760"/>
    </source>
</evidence>
<dbReference type="SUPFAM" id="SSF51735">
    <property type="entry name" value="NAD(P)-binding Rossmann-fold domains"/>
    <property type="match status" value="1"/>
</dbReference>
<comment type="similarity">
    <text evidence="11">Belongs to the short-chain dehydrogenases/reductases (SDR) family.</text>
</comment>
<dbReference type="GO" id="GO:0047560">
    <property type="term" value="F:3-dehydrosphinganine reductase activity"/>
    <property type="evidence" value="ECO:0007669"/>
    <property type="project" value="UniProtKB-EC"/>
</dbReference>
<dbReference type="FunFam" id="3.40.50.720:FF:000468">
    <property type="entry name" value="Short-chain dehydrogenase, putative"/>
    <property type="match status" value="1"/>
</dbReference>
<keyword evidence="9" id="KW-0443">Lipid metabolism</keyword>
<keyword evidence="12" id="KW-1133">Transmembrane helix</keyword>
<dbReference type="EMBL" id="CAJGYM010000058">
    <property type="protein sequence ID" value="CAD6195667.1"/>
    <property type="molecule type" value="Genomic_DNA"/>
</dbReference>
<dbReference type="GO" id="GO:0006666">
    <property type="term" value="P:3-keto-sphinganine metabolic process"/>
    <property type="evidence" value="ECO:0007669"/>
    <property type="project" value="InterPro"/>
</dbReference>
<keyword evidence="12" id="KW-0812">Transmembrane</keyword>
<dbReference type="GO" id="GO:0030148">
    <property type="term" value="P:sphingolipid biosynthetic process"/>
    <property type="evidence" value="ECO:0007669"/>
    <property type="project" value="InterPro"/>
</dbReference>
<dbReference type="OrthoDB" id="37659at2759"/>
<keyword evidence="12" id="KW-0472">Membrane</keyword>
<comment type="subcellular location">
    <subcellularLocation>
        <location evidence="1">Endoplasmic reticulum</location>
    </subcellularLocation>
</comment>
<dbReference type="PRINTS" id="PR00080">
    <property type="entry name" value="SDRFAMILY"/>
</dbReference>
<evidence type="ECO:0000256" key="10">
    <source>
        <dbReference type="ARBA" id="ARBA00026112"/>
    </source>
</evidence>
<dbReference type="EC" id="1.1.1.102" evidence="10"/>
<dbReference type="PROSITE" id="PS00061">
    <property type="entry name" value="ADH_SHORT"/>
    <property type="match status" value="1"/>
</dbReference>
<evidence type="ECO:0000256" key="4">
    <source>
        <dbReference type="ARBA" id="ARBA00022741"/>
    </source>
</evidence>
<gene>
    <name evidence="13" type="ORF">CAUJ_LOCUS11586</name>
</gene>
<evidence type="ECO:0000256" key="9">
    <source>
        <dbReference type="ARBA" id="ARBA00023098"/>
    </source>
</evidence>
<evidence type="ECO:0000256" key="11">
    <source>
        <dbReference type="RuleBase" id="RU000363"/>
    </source>
</evidence>
<feature type="transmembrane region" description="Helical" evidence="12">
    <location>
        <begin position="90"/>
        <end position="116"/>
    </location>
</feature>
<keyword evidence="4" id="KW-0547">Nucleotide-binding</keyword>
<evidence type="ECO:0000256" key="5">
    <source>
        <dbReference type="ARBA" id="ARBA00022824"/>
    </source>
</evidence>
<dbReference type="Proteomes" id="UP000835052">
    <property type="component" value="Unassembled WGS sequence"/>
</dbReference>
<comment type="pathway">
    <text evidence="2">Lipid metabolism; sphingolipid metabolism.</text>
</comment>
<evidence type="ECO:0000313" key="14">
    <source>
        <dbReference type="Proteomes" id="UP000835052"/>
    </source>
</evidence>
<evidence type="ECO:0000256" key="3">
    <source>
        <dbReference type="ARBA" id="ARBA00004991"/>
    </source>
</evidence>
<evidence type="ECO:0000256" key="7">
    <source>
        <dbReference type="ARBA" id="ARBA00022919"/>
    </source>
</evidence>
<comment type="caution">
    <text evidence="13">The sequence shown here is derived from an EMBL/GenBank/DDBJ whole genome shotgun (WGS) entry which is preliminary data.</text>
</comment>
<keyword evidence="7" id="KW-0746">Sphingolipid metabolism</keyword>
<evidence type="ECO:0000256" key="12">
    <source>
        <dbReference type="SAM" id="Phobius"/>
    </source>
</evidence>
<keyword evidence="8" id="KW-0560">Oxidoreductase</keyword>
<dbReference type="PANTHER" id="PTHR43550:SF3">
    <property type="entry name" value="3-KETODIHYDROSPHINGOSINE REDUCTASE"/>
    <property type="match status" value="1"/>
</dbReference>
<proteinExistence type="inferred from homology"/>
<accession>A0A8S1HL31</accession>
<keyword evidence="6" id="KW-0521">NADP</keyword>
<evidence type="ECO:0000256" key="1">
    <source>
        <dbReference type="ARBA" id="ARBA00004240"/>
    </source>
</evidence>
<evidence type="ECO:0000256" key="6">
    <source>
        <dbReference type="ARBA" id="ARBA00022857"/>
    </source>
</evidence>
<sequence length="434" mass="48087">MGKEPIEADFARLGLKIETADDAPFTAKHFELFVNDAVKNVLGSCGPVVKISHFDENRKIGSVIAVGNEVLSVWAAISVSGTFLNRHSQIVMLVYLVLIPVLLFAFLLAFFLVIYFSMPSSRDFHFFKKHALVTGGSKGIGYQLAAGLIERGANVTIVARNVDDLKKSCASLQELADGRGQRQKVQWKSLDLTKNYDEIKKTIEEAEKEFGPVDVLINNAGHSVQAPFEKIDIDDFEKQMRVNYLSAVFATRAVIEGMKQRKSGHISFVSSAAGQFAIYGYTAYSATKFALRGLADALHMELLPFKVNVGILYPPNTDTEGFKYEIQTMPEEVRLISETAGLFTPEFVAEAHLKDVENGQYATTIGLDGWMLGNLTAGASPEKSLWRAFVQTWLAGLFRGITLVYMGYFNGIVKKCHRRRLQEAAEAEETSKSE</sequence>
<protein>
    <recommendedName>
        <fullName evidence="10">3-dehydrosphinganine reductase</fullName>
        <ecNumber evidence="10">1.1.1.102</ecNumber>
    </recommendedName>
</protein>
<name>A0A8S1HL31_9PELO</name>
<evidence type="ECO:0000256" key="8">
    <source>
        <dbReference type="ARBA" id="ARBA00023002"/>
    </source>
</evidence>
<feature type="transmembrane region" description="Helical" evidence="12">
    <location>
        <begin position="393"/>
        <end position="413"/>
    </location>
</feature>
<dbReference type="GO" id="GO:0000166">
    <property type="term" value="F:nucleotide binding"/>
    <property type="evidence" value="ECO:0007669"/>
    <property type="project" value="UniProtKB-KW"/>
</dbReference>
<keyword evidence="14" id="KW-1185">Reference proteome</keyword>
<dbReference type="InterPro" id="IPR002347">
    <property type="entry name" value="SDR_fam"/>
</dbReference>
<dbReference type="PRINTS" id="PR00081">
    <property type="entry name" value="GDHRDH"/>
</dbReference>